<dbReference type="InterPro" id="IPR005036">
    <property type="entry name" value="CBM21_dom"/>
</dbReference>
<dbReference type="PANTHER" id="PTHR12307:SF53">
    <property type="entry name" value="PROTEIN PHOSPHATASE 1 REGULATORY SUBUNIT"/>
    <property type="match status" value="1"/>
</dbReference>
<evidence type="ECO:0000313" key="4">
    <source>
        <dbReference type="RefSeq" id="XP_022256842.1"/>
    </source>
</evidence>
<feature type="region of interest" description="Disordered" evidence="1">
    <location>
        <begin position="1"/>
        <end position="58"/>
    </location>
</feature>
<dbReference type="Pfam" id="PF03370">
    <property type="entry name" value="CBM_21"/>
    <property type="match status" value="1"/>
</dbReference>
<organism evidence="3 4">
    <name type="scientific">Limulus polyphemus</name>
    <name type="common">Atlantic horseshoe crab</name>
    <dbReference type="NCBI Taxonomy" id="6850"/>
    <lineage>
        <taxon>Eukaryota</taxon>
        <taxon>Metazoa</taxon>
        <taxon>Ecdysozoa</taxon>
        <taxon>Arthropoda</taxon>
        <taxon>Chelicerata</taxon>
        <taxon>Merostomata</taxon>
        <taxon>Xiphosura</taxon>
        <taxon>Limulidae</taxon>
        <taxon>Limulus</taxon>
    </lineage>
</organism>
<sequence>SPDSCGLWLGGSHSPPSSPASPVERVNLQNSDYKSPERRSSILRKKKRADSFPAPQKREGRKVVRFADALGLDLESVRYMVKSDLPPSIPQSAFSDLRRPQLSLSSPYDIELVPNFTMPSLSSDFENRVREQTVSLHSVSTADTTVYGIVALMNLTFHKNVFIRYTVNNWNSHHDVNASYIQGSTDGEIDKFAFNIFANPQDLSSQSHSLDFAICYETQDGREFWDNNNNLNYSLKSKAKHQSFVSTNNHSWVHFL</sequence>
<dbReference type="InterPro" id="IPR050782">
    <property type="entry name" value="PP1_regulatory_subunit_3"/>
</dbReference>
<feature type="non-terminal residue" evidence="4">
    <location>
        <position position="1"/>
    </location>
</feature>
<accession>A0ABM1TLT6</accession>
<name>A0ABM1TLT6_LIMPO</name>
<evidence type="ECO:0000259" key="2">
    <source>
        <dbReference type="PROSITE" id="PS51159"/>
    </source>
</evidence>
<evidence type="ECO:0000313" key="3">
    <source>
        <dbReference type="Proteomes" id="UP000694941"/>
    </source>
</evidence>
<dbReference type="Proteomes" id="UP000694941">
    <property type="component" value="Unplaced"/>
</dbReference>
<proteinExistence type="predicted"/>
<keyword evidence="3" id="KW-1185">Reference proteome</keyword>
<protein>
    <submittedName>
        <fullName evidence="4">Glycogen-binding subunit 76A-like</fullName>
    </submittedName>
</protein>
<dbReference type="RefSeq" id="XP_022256842.1">
    <property type="nucleotide sequence ID" value="XM_022401134.1"/>
</dbReference>
<reference evidence="4" key="1">
    <citation type="submission" date="2025-08" db="UniProtKB">
        <authorList>
            <consortium name="RefSeq"/>
        </authorList>
    </citation>
    <scope>IDENTIFICATION</scope>
    <source>
        <tissue evidence="4">Muscle</tissue>
    </source>
</reference>
<dbReference type="PANTHER" id="PTHR12307">
    <property type="entry name" value="PROTEIN PHOSPHATASE 1 REGULATORY SUBUNIT"/>
    <property type="match status" value="1"/>
</dbReference>
<dbReference type="GeneID" id="106472573"/>
<dbReference type="InterPro" id="IPR038175">
    <property type="entry name" value="CBM21_dom_sf"/>
</dbReference>
<gene>
    <name evidence="4" type="primary">LOC106472573</name>
</gene>
<feature type="domain" description="CBM21" evidence="2">
    <location>
        <begin position="126"/>
        <end position="236"/>
    </location>
</feature>
<evidence type="ECO:0000256" key="1">
    <source>
        <dbReference type="SAM" id="MobiDB-lite"/>
    </source>
</evidence>
<dbReference type="Gene3D" id="2.60.40.2440">
    <property type="entry name" value="Carbohydrate binding type-21 domain"/>
    <property type="match status" value="1"/>
</dbReference>
<dbReference type="PROSITE" id="PS51159">
    <property type="entry name" value="CBM21"/>
    <property type="match status" value="1"/>
</dbReference>